<name>A8ABA8_IGNH4</name>
<reference evidence="2 3" key="1">
    <citation type="journal article" date="2008" name="Genome Biol.">
        <title>A genomic analysis of the archaeal system Ignicoccus hospitalis-Nanoarchaeum equitans.</title>
        <authorList>
            <person name="Podar M."/>
            <person name="Anderson I."/>
            <person name="Makarova K.S."/>
            <person name="Elkins J.G."/>
            <person name="Ivanova N."/>
            <person name="Wall M.A."/>
            <person name="Lykidis A."/>
            <person name="Mavromatis K."/>
            <person name="Sun H."/>
            <person name="Hudson M.E."/>
            <person name="Chen W."/>
            <person name="Deciu C."/>
            <person name="Hutchison D."/>
            <person name="Eads J.R."/>
            <person name="Anderson A."/>
            <person name="Fernandes F."/>
            <person name="Szeto E."/>
            <person name="Lapidus A."/>
            <person name="Kyrpides N.C."/>
            <person name="Saier M.H.Jr."/>
            <person name="Richardson P.M."/>
            <person name="Rachel R."/>
            <person name="Huber H."/>
            <person name="Eisen J.A."/>
            <person name="Koonin E.V."/>
            <person name="Keller M."/>
            <person name="Stetter K.O."/>
        </authorList>
    </citation>
    <scope>NUCLEOTIDE SEQUENCE [LARGE SCALE GENOMIC DNA]</scope>
    <source>
        <strain evidence="3">KIN4/I / DSM 18386 / JCM 14125</strain>
    </source>
</reference>
<gene>
    <name evidence="2" type="ordered locus">Igni_1031</name>
</gene>
<dbReference type="AlphaFoldDB" id="A8ABA8"/>
<feature type="transmembrane region" description="Helical" evidence="1">
    <location>
        <begin position="188"/>
        <end position="208"/>
    </location>
</feature>
<organism evidence="2 3">
    <name type="scientific">Ignicoccus hospitalis (strain KIN4/I / DSM 18386 / JCM 14125)</name>
    <dbReference type="NCBI Taxonomy" id="453591"/>
    <lineage>
        <taxon>Archaea</taxon>
        <taxon>Thermoproteota</taxon>
        <taxon>Thermoprotei</taxon>
        <taxon>Desulfurococcales</taxon>
        <taxon>Desulfurococcaceae</taxon>
        <taxon>Ignicoccus</taxon>
    </lineage>
</organism>
<keyword evidence="1" id="KW-0472">Membrane</keyword>
<protein>
    <submittedName>
        <fullName evidence="2">Uncharacterized protein</fullName>
    </submittedName>
</protein>
<feature type="transmembrane region" description="Helical" evidence="1">
    <location>
        <begin position="72"/>
        <end position="89"/>
    </location>
</feature>
<feature type="transmembrane region" description="Helical" evidence="1">
    <location>
        <begin position="129"/>
        <end position="151"/>
    </location>
</feature>
<dbReference type="Proteomes" id="UP000000262">
    <property type="component" value="Chromosome"/>
</dbReference>
<proteinExistence type="predicted"/>
<dbReference type="KEGG" id="iho:Igni_1031"/>
<dbReference type="EMBL" id="CP000816">
    <property type="protein sequence ID" value="ABU82210.1"/>
    <property type="molecule type" value="Genomic_DNA"/>
</dbReference>
<feature type="transmembrane region" description="Helical" evidence="1">
    <location>
        <begin position="101"/>
        <end position="123"/>
    </location>
</feature>
<sequence length="209" mass="23294">MIEYAIAAALLYFYAKSKDKAALYFGLGVLTYALAHTLGGTVLSWIRQEYNYEMAKFVKDVNYKVFESLRNVLVASFMALSLMVISQLVKDLLKSKVAEYVKVYAAVGALAFLALRLYCVWVAEDVKHPFFALAQWVFLIPGSLVAAAAGFQIYYKLKVLGGLLLGLSFLVYAAILPLYAAWKGTPMLNTWYVLRIISDVLLLAGVLYL</sequence>
<evidence type="ECO:0000313" key="3">
    <source>
        <dbReference type="Proteomes" id="UP000000262"/>
    </source>
</evidence>
<keyword evidence="1" id="KW-0812">Transmembrane</keyword>
<dbReference type="HOGENOM" id="CLU_1313117_0_0_2"/>
<evidence type="ECO:0000313" key="2">
    <source>
        <dbReference type="EMBL" id="ABU82210.1"/>
    </source>
</evidence>
<accession>A8ABA8</accession>
<feature type="transmembrane region" description="Helical" evidence="1">
    <location>
        <begin position="163"/>
        <end position="182"/>
    </location>
</feature>
<evidence type="ECO:0000256" key="1">
    <source>
        <dbReference type="SAM" id="Phobius"/>
    </source>
</evidence>
<feature type="transmembrane region" description="Helical" evidence="1">
    <location>
        <begin position="21"/>
        <end position="46"/>
    </location>
</feature>
<keyword evidence="1" id="KW-1133">Transmembrane helix</keyword>
<keyword evidence="3" id="KW-1185">Reference proteome</keyword>